<evidence type="ECO:0000313" key="1">
    <source>
        <dbReference type="EMBL" id="MEF7616114.1"/>
    </source>
</evidence>
<name>A0AAW9QL31_9BURK</name>
<dbReference type="InterPro" id="IPR029044">
    <property type="entry name" value="Nucleotide-diphossugar_trans"/>
</dbReference>
<reference evidence="1 2" key="1">
    <citation type="submission" date="2024-02" db="EMBL/GenBank/DDBJ databases">
        <title>Genome sequence of Aquincola sp. MAHUQ-54.</title>
        <authorList>
            <person name="Huq M.A."/>
        </authorList>
    </citation>
    <scope>NUCLEOTIDE SEQUENCE [LARGE SCALE GENOMIC DNA]</scope>
    <source>
        <strain evidence="1 2">MAHUQ-54</strain>
    </source>
</reference>
<comment type="caution">
    <text evidence="1">The sequence shown here is derived from an EMBL/GenBank/DDBJ whole genome shotgun (WGS) entry which is preliminary data.</text>
</comment>
<dbReference type="Proteomes" id="UP001336250">
    <property type="component" value="Unassembled WGS sequence"/>
</dbReference>
<dbReference type="Gene3D" id="3.90.550.10">
    <property type="entry name" value="Spore Coat Polysaccharide Biosynthesis Protein SpsA, Chain A"/>
    <property type="match status" value="1"/>
</dbReference>
<sequence>MPAAHRVLAVGADAALLAGAHGARWPGARWWATDLPGEAAGGPMPEAVQWLSDVDAADAPQAVDLLVLGSAFAGLSGALPWLRQVSQRCTRRARLVLMLNNASSATHIEHLLQADATPEGVGADPAVPRQTPPTLYKLLMDAGWMPRLLHHTDCEPASAASGDALRMAAQALGVGAGQVDLLHRMQRLVIAAERDMEHAPIEPGAARFSVVVPTTDARQLRANVECSPGLHEVGARIVSVRNVASPADAIEQARPHCEADWVLMCHQDVYFPAGFGEQLNAVLASIPAEERSATLIGFVGMGVDRAKRQPVNAGHVIDRLSRADFEASDTALSIDELAIVMARDSVHRIDPGIGWHLWATELCLTSIKTHGRFPRIVRLPLFHNSRTGWTLPGAFYDAAEYLMARHADFVPIHTLCGVLDAAFLQRRPREN</sequence>
<evidence type="ECO:0000313" key="2">
    <source>
        <dbReference type="Proteomes" id="UP001336250"/>
    </source>
</evidence>
<dbReference type="EMBL" id="JAZIBG010000036">
    <property type="protein sequence ID" value="MEF7616114.1"/>
    <property type="molecule type" value="Genomic_DNA"/>
</dbReference>
<accession>A0AAW9QL31</accession>
<dbReference type="AlphaFoldDB" id="A0AAW9QL31"/>
<organism evidence="1 2">
    <name type="scientific">Aquincola agrisoli</name>
    <dbReference type="NCBI Taxonomy" id="3119538"/>
    <lineage>
        <taxon>Bacteria</taxon>
        <taxon>Pseudomonadati</taxon>
        <taxon>Pseudomonadota</taxon>
        <taxon>Betaproteobacteria</taxon>
        <taxon>Burkholderiales</taxon>
        <taxon>Sphaerotilaceae</taxon>
        <taxon>Aquincola</taxon>
    </lineage>
</organism>
<gene>
    <name evidence="1" type="ORF">V4F39_19525</name>
</gene>
<protein>
    <submittedName>
        <fullName evidence="1">Uncharacterized protein</fullName>
    </submittedName>
</protein>
<proteinExistence type="predicted"/>
<keyword evidence="2" id="KW-1185">Reference proteome</keyword>